<keyword evidence="3" id="KW-0862">Zinc</keyword>
<name>A0A8H7DBM7_9AGAR</name>
<sequence>MPLPPAACHVAVGCTNCLRTTSGDPTLKLLRCAKCKDVTYCSKECQSEHWYVGLEALIMWILISVPWRPTHKACCNTADGSGIRSITLKFVSSDIGRVCLQACFILHFDLLHNPQLGIDKPFVALLDFGIEPVEMKIFIGILLGQPIPDRIKGMLQVNAFEALTPIEAEETLTPAKLASWRAAREELNRQGLVEHQVGLVQIGNSAGGPRGALPVVIDRKAVEMLAKSPFTIHGWMEYTNTMIREDTSNALRLRKDMEPSDIRVIMDLVRDMENPYAQNLWAKMEREAIFKPVMAILRG</sequence>
<evidence type="ECO:0000256" key="2">
    <source>
        <dbReference type="ARBA" id="ARBA00022771"/>
    </source>
</evidence>
<dbReference type="GO" id="GO:0008270">
    <property type="term" value="F:zinc ion binding"/>
    <property type="evidence" value="ECO:0007669"/>
    <property type="project" value="UniProtKB-KW"/>
</dbReference>
<dbReference type="PROSITE" id="PS50865">
    <property type="entry name" value="ZF_MYND_2"/>
    <property type="match status" value="1"/>
</dbReference>
<dbReference type="Pfam" id="PF01753">
    <property type="entry name" value="zf-MYND"/>
    <property type="match status" value="1"/>
</dbReference>
<evidence type="ECO:0000256" key="3">
    <source>
        <dbReference type="ARBA" id="ARBA00022833"/>
    </source>
</evidence>
<dbReference type="OrthoDB" id="5231159at2759"/>
<dbReference type="EMBL" id="JACAZI010000002">
    <property type="protein sequence ID" value="KAF7368500.1"/>
    <property type="molecule type" value="Genomic_DNA"/>
</dbReference>
<keyword evidence="7" id="KW-1185">Reference proteome</keyword>
<dbReference type="AlphaFoldDB" id="A0A8H7DBM7"/>
<dbReference type="Pfam" id="PF26632">
    <property type="entry name" value="DUF8205"/>
    <property type="match status" value="2"/>
</dbReference>
<keyword evidence="1" id="KW-0479">Metal-binding</keyword>
<organism evidence="6 7">
    <name type="scientific">Mycena venus</name>
    <dbReference type="NCBI Taxonomy" id="2733690"/>
    <lineage>
        <taxon>Eukaryota</taxon>
        <taxon>Fungi</taxon>
        <taxon>Dikarya</taxon>
        <taxon>Basidiomycota</taxon>
        <taxon>Agaricomycotina</taxon>
        <taxon>Agaricomycetes</taxon>
        <taxon>Agaricomycetidae</taxon>
        <taxon>Agaricales</taxon>
        <taxon>Marasmiineae</taxon>
        <taxon>Mycenaceae</taxon>
        <taxon>Mycena</taxon>
    </lineage>
</organism>
<evidence type="ECO:0000256" key="4">
    <source>
        <dbReference type="PROSITE-ProRule" id="PRU00134"/>
    </source>
</evidence>
<accession>A0A8H7DBM7</accession>
<evidence type="ECO:0000313" key="7">
    <source>
        <dbReference type="Proteomes" id="UP000620124"/>
    </source>
</evidence>
<keyword evidence="2 4" id="KW-0863">Zinc-finger</keyword>
<gene>
    <name evidence="6" type="ORF">MVEN_00173200</name>
</gene>
<feature type="domain" description="MYND-type" evidence="5">
    <location>
        <begin position="14"/>
        <end position="75"/>
    </location>
</feature>
<dbReference type="Proteomes" id="UP000620124">
    <property type="component" value="Unassembled WGS sequence"/>
</dbReference>
<proteinExistence type="predicted"/>
<evidence type="ECO:0000313" key="6">
    <source>
        <dbReference type="EMBL" id="KAF7368500.1"/>
    </source>
</evidence>
<dbReference type="InterPro" id="IPR058518">
    <property type="entry name" value="DUF8205"/>
</dbReference>
<evidence type="ECO:0000259" key="5">
    <source>
        <dbReference type="PROSITE" id="PS50865"/>
    </source>
</evidence>
<dbReference type="Gene3D" id="6.10.140.2220">
    <property type="match status" value="1"/>
</dbReference>
<protein>
    <recommendedName>
        <fullName evidence="5">MYND-type domain-containing protein</fullName>
    </recommendedName>
</protein>
<reference evidence="6" key="1">
    <citation type="submission" date="2020-05" db="EMBL/GenBank/DDBJ databases">
        <title>Mycena genomes resolve the evolution of fungal bioluminescence.</title>
        <authorList>
            <person name="Tsai I.J."/>
        </authorList>
    </citation>
    <scope>NUCLEOTIDE SEQUENCE</scope>
    <source>
        <strain evidence="6">CCC161011</strain>
    </source>
</reference>
<dbReference type="SUPFAM" id="SSF144232">
    <property type="entry name" value="HIT/MYND zinc finger-like"/>
    <property type="match status" value="1"/>
</dbReference>
<comment type="caution">
    <text evidence="6">The sequence shown here is derived from an EMBL/GenBank/DDBJ whole genome shotgun (WGS) entry which is preliminary data.</text>
</comment>
<evidence type="ECO:0000256" key="1">
    <source>
        <dbReference type="ARBA" id="ARBA00022723"/>
    </source>
</evidence>
<dbReference type="InterPro" id="IPR002893">
    <property type="entry name" value="Znf_MYND"/>
</dbReference>